<proteinExistence type="predicted"/>
<dbReference type="SUPFAM" id="SSF158235">
    <property type="entry name" value="SOCS box-like"/>
    <property type="match status" value="1"/>
</dbReference>
<organism evidence="4 5">
    <name type="scientific">Piaya cayana</name>
    <name type="common">Common squirrel cuckoo</name>
    <dbReference type="NCBI Taxonomy" id="33601"/>
    <lineage>
        <taxon>Eukaryota</taxon>
        <taxon>Metazoa</taxon>
        <taxon>Chordata</taxon>
        <taxon>Craniata</taxon>
        <taxon>Vertebrata</taxon>
        <taxon>Euteleostomi</taxon>
        <taxon>Archelosauria</taxon>
        <taxon>Archosauria</taxon>
        <taxon>Dinosauria</taxon>
        <taxon>Saurischia</taxon>
        <taxon>Theropoda</taxon>
        <taxon>Coelurosauria</taxon>
        <taxon>Aves</taxon>
        <taxon>Neognathae</taxon>
        <taxon>Neoaves</taxon>
        <taxon>Otidimorphae</taxon>
        <taxon>Cuculiformes</taxon>
        <taxon>Coccyzidae</taxon>
        <taxon>Piaya</taxon>
    </lineage>
</organism>
<dbReference type="GO" id="GO:0016567">
    <property type="term" value="P:protein ubiquitination"/>
    <property type="evidence" value="ECO:0007669"/>
    <property type="project" value="UniProtKB-UniPathway"/>
</dbReference>
<evidence type="ECO:0000259" key="3">
    <source>
        <dbReference type="PROSITE" id="PS51065"/>
    </source>
</evidence>
<dbReference type="PROSITE" id="PS51065">
    <property type="entry name" value="NHR"/>
    <property type="match status" value="1"/>
</dbReference>
<dbReference type="Gene3D" id="1.10.750.20">
    <property type="entry name" value="SOCS box"/>
    <property type="match status" value="1"/>
</dbReference>
<dbReference type="PANTHER" id="PTHR12429">
    <property type="entry name" value="NEURALIZED"/>
    <property type="match status" value="1"/>
</dbReference>
<evidence type="ECO:0000256" key="1">
    <source>
        <dbReference type="ARBA" id="ARBA00004906"/>
    </source>
</evidence>
<accession>A0A850WUI2</accession>
<dbReference type="SMART" id="SM00588">
    <property type="entry name" value="NEUZ"/>
    <property type="match status" value="1"/>
</dbReference>
<keyword evidence="5" id="KW-1185">Reference proteome</keyword>
<dbReference type="UniPathway" id="UPA00143"/>
<name>A0A850WUI2_PIACA</name>
<gene>
    <name evidence="4" type="primary">Neurl2</name>
    <name evidence="4" type="ORF">PIACAY_R11573</name>
</gene>
<dbReference type="SMART" id="SM00969">
    <property type="entry name" value="SOCS_box"/>
    <property type="match status" value="1"/>
</dbReference>
<dbReference type="OrthoDB" id="10059069at2759"/>
<dbReference type="Proteomes" id="UP000653271">
    <property type="component" value="Unassembled WGS sequence"/>
</dbReference>
<dbReference type="InterPro" id="IPR037962">
    <property type="entry name" value="Neuralized"/>
</dbReference>
<evidence type="ECO:0000259" key="2">
    <source>
        <dbReference type="PROSITE" id="PS50225"/>
    </source>
</evidence>
<evidence type="ECO:0000313" key="4">
    <source>
        <dbReference type="EMBL" id="NWH71675.1"/>
    </source>
</evidence>
<dbReference type="Pfam" id="PF07177">
    <property type="entry name" value="Neuralized"/>
    <property type="match status" value="1"/>
</dbReference>
<comment type="pathway">
    <text evidence="1">Protein modification; protein ubiquitination.</text>
</comment>
<sequence length="274" mass="30319">LVTGTQLKIALAAMAARCRLTARFHHVHGANVRLDASRTRATRVESFAHGLCFSQEPLAPGQIFLVEIEEKERGWCGHLRVGLTALDPQHLQPVPEYSLPDLVNLGDTWVFAITRSHNRVAVEGEAARAPPGDPFLLAERVRIPRDTLVGRSRPGRYSHILDELYRTNVLPATARRSRIGVLYAPQPDGTADMHIVINGEDMGPSARHLPTTRPLYAVVDVFASTKSVRVIPVEDGFPSLQTLCRVVIQKHIVHRVAIDGLDLPTPLKSFCKHE</sequence>
<dbReference type="GO" id="GO:0035556">
    <property type="term" value="P:intracellular signal transduction"/>
    <property type="evidence" value="ECO:0007669"/>
    <property type="project" value="InterPro"/>
</dbReference>
<feature type="non-terminal residue" evidence="4">
    <location>
        <position position="1"/>
    </location>
</feature>
<dbReference type="CDD" id="cd12887">
    <property type="entry name" value="SPRY_NHR_like"/>
    <property type="match status" value="1"/>
</dbReference>
<dbReference type="AlphaFoldDB" id="A0A850WUI2"/>
<dbReference type="InterPro" id="IPR036036">
    <property type="entry name" value="SOCS_box-like_dom_sf"/>
</dbReference>
<feature type="domain" description="SOCS box" evidence="2">
    <location>
        <begin position="239"/>
        <end position="274"/>
    </location>
</feature>
<reference evidence="4" key="1">
    <citation type="submission" date="2019-09" db="EMBL/GenBank/DDBJ databases">
        <title>Bird 10,000 Genomes (B10K) Project - Family phase.</title>
        <authorList>
            <person name="Zhang G."/>
        </authorList>
    </citation>
    <scope>NUCLEOTIDE SEQUENCE</scope>
    <source>
        <strain evidence="4">B10K-DU-008-47</strain>
        <tissue evidence="4">Mixed tissue sample</tissue>
    </source>
</reference>
<dbReference type="Pfam" id="PF07525">
    <property type="entry name" value="SOCS_box"/>
    <property type="match status" value="1"/>
</dbReference>
<dbReference type="InterPro" id="IPR006573">
    <property type="entry name" value="NHR_dom"/>
</dbReference>
<dbReference type="PROSITE" id="PS50225">
    <property type="entry name" value="SOCS"/>
    <property type="match status" value="1"/>
</dbReference>
<comment type="caution">
    <text evidence="4">The sequence shown here is derived from an EMBL/GenBank/DDBJ whole genome shotgun (WGS) entry which is preliminary data.</text>
</comment>
<dbReference type="InterPro" id="IPR043136">
    <property type="entry name" value="B30.2/SPRY_sf"/>
</dbReference>
<dbReference type="Gene3D" id="2.60.120.920">
    <property type="match status" value="1"/>
</dbReference>
<feature type="domain" description="NHR" evidence="3">
    <location>
        <begin position="21"/>
        <end position="233"/>
    </location>
</feature>
<dbReference type="PANTHER" id="PTHR12429:SF8">
    <property type="entry name" value="NEURALIZED-LIKE PROTEIN 2"/>
    <property type="match status" value="1"/>
</dbReference>
<protein>
    <submittedName>
        <fullName evidence="4">NEUL2 protein</fullName>
    </submittedName>
</protein>
<dbReference type="InterPro" id="IPR001496">
    <property type="entry name" value="SOCS_box"/>
</dbReference>
<dbReference type="GO" id="GO:0061630">
    <property type="term" value="F:ubiquitin protein ligase activity"/>
    <property type="evidence" value="ECO:0007669"/>
    <property type="project" value="TreeGrafter"/>
</dbReference>
<evidence type="ECO:0000313" key="5">
    <source>
        <dbReference type="Proteomes" id="UP000653271"/>
    </source>
</evidence>
<feature type="non-terminal residue" evidence="4">
    <location>
        <position position="274"/>
    </location>
</feature>
<dbReference type="EMBL" id="WAAB01004937">
    <property type="protein sequence ID" value="NWH71675.1"/>
    <property type="molecule type" value="Genomic_DNA"/>
</dbReference>